<sequence>MRAALFYGSLVPAGRRTLFVPERKVALSLEGMKNKPGRNAIPETATTFGEKKTGPVAFYIT</sequence>
<gene>
    <name evidence="1" type="ORF">Abiwalacus_10100</name>
</gene>
<evidence type="ECO:0000313" key="1">
    <source>
        <dbReference type="EMBL" id="BDL43436.1"/>
    </source>
</evidence>
<dbReference type="Proteomes" id="UP001062263">
    <property type="component" value="Chromosome"/>
</dbReference>
<proteinExistence type="predicted"/>
<protein>
    <submittedName>
        <fullName evidence="1">Uncharacterized protein</fullName>
    </submittedName>
</protein>
<organism evidence="1 2">
    <name type="scientific">Akkermansia biwaensis</name>
    <dbReference type="NCBI Taxonomy" id="2946555"/>
    <lineage>
        <taxon>Bacteria</taxon>
        <taxon>Pseudomonadati</taxon>
        <taxon>Verrucomicrobiota</taxon>
        <taxon>Verrucomicrobiia</taxon>
        <taxon>Verrucomicrobiales</taxon>
        <taxon>Akkermansiaceae</taxon>
        <taxon>Akkermansia</taxon>
    </lineage>
</organism>
<accession>A0ABM7ZFH8</accession>
<keyword evidence="2" id="KW-1185">Reference proteome</keyword>
<name>A0ABM7ZFH8_9BACT</name>
<reference evidence="1" key="1">
    <citation type="submission" date="2022-06" db="EMBL/GenBank/DDBJ databases">
        <title>Akkermansia biwalacus sp. nov., an anaerobic mucin-degrading bacterium isolated from human intestine.</title>
        <authorList>
            <person name="Kobayashi Y."/>
            <person name="Inoue S."/>
            <person name="Kawahara T."/>
            <person name="Kohda N."/>
        </authorList>
    </citation>
    <scope>NUCLEOTIDE SEQUENCE</scope>
    <source>
        <strain evidence="1">WON2089</strain>
    </source>
</reference>
<dbReference type="EMBL" id="AP025943">
    <property type="protein sequence ID" value="BDL43436.1"/>
    <property type="molecule type" value="Genomic_DNA"/>
</dbReference>
<evidence type="ECO:0000313" key="2">
    <source>
        <dbReference type="Proteomes" id="UP001062263"/>
    </source>
</evidence>